<dbReference type="EMBL" id="BMWS01000012">
    <property type="protein sequence ID" value="GGX19053.1"/>
    <property type="molecule type" value="Genomic_DNA"/>
</dbReference>
<dbReference type="Proteomes" id="UP000601108">
    <property type="component" value="Unassembled WGS sequence"/>
</dbReference>
<evidence type="ECO:0000313" key="2">
    <source>
        <dbReference type="Proteomes" id="UP000601108"/>
    </source>
</evidence>
<keyword evidence="2" id="KW-1185">Reference proteome</keyword>
<accession>A0A918JUJ6</accession>
<dbReference type="AlphaFoldDB" id="A0A918JUJ6"/>
<sequence length="214" mass="24818">MIMKTETLKTVQTAAPTTEEINRDLIRFMQILANNENNTKTIMKGFELKMADAVKNNREEEVLEYQDKITELIYDRMQLDEAARTMTSAIFSDIRNLDPNWWAVNKVIGRSTTDLIWGYSWTSEDQDAFINFINIISNDPESQFTKLATLMRSSIENSKKYYSSFVESIANVQSQIEPKMSQRLVDTLIEKSSYPNSEAELEILFDNLVEPKTW</sequence>
<evidence type="ECO:0000313" key="1">
    <source>
        <dbReference type="EMBL" id="GGX19053.1"/>
    </source>
</evidence>
<gene>
    <name evidence="1" type="ORF">GCM10007384_20490</name>
</gene>
<reference evidence="1 2" key="1">
    <citation type="journal article" date="2014" name="Int. J. Syst. Evol. Microbiol.">
        <title>Complete genome sequence of Corynebacterium casei LMG S-19264T (=DSM 44701T), isolated from a smear-ripened cheese.</title>
        <authorList>
            <consortium name="US DOE Joint Genome Institute (JGI-PGF)"/>
            <person name="Walter F."/>
            <person name="Albersmeier A."/>
            <person name="Kalinowski J."/>
            <person name="Ruckert C."/>
        </authorList>
    </citation>
    <scope>NUCLEOTIDE SEQUENCE [LARGE SCALE GENOMIC DNA]</scope>
    <source>
        <strain evidence="1 2">KCTC 12285</strain>
    </source>
</reference>
<comment type="caution">
    <text evidence="1">The sequence shown here is derived from an EMBL/GenBank/DDBJ whole genome shotgun (WGS) entry which is preliminary data.</text>
</comment>
<organism evidence="1 2">
    <name type="scientific">Aquimarina muelleri</name>
    <dbReference type="NCBI Taxonomy" id="279356"/>
    <lineage>
        <taxon>Bacteria</taxon>
        <taxon>Pseudomonadati</taxon>
        <taxon>Bacteroidota</taxon>
        <taxon>Flavobacteriia</taxon>
        <taxon>Flavobacteriales</taxon>
        <taxon>Flavobacteriaceae</taxon>
        <taxon>Aquimarina</taxon>
    </lineage>
</organism>
<protein>
    <submittedName>
        <fullName evidence="1">Uncharacterized protein</fullName>
    </submittedName>
</protein>
<proteinExistence type="predicted"/>
<name>A0A918JUJ6_9FLAO</name>